<organism evidence="3 4">
    <name type="scientific">Gallibacter intestinalis</name>
    <dbReference type="NCBI Taxonomy" id="2779356"/>
    <lineage>
        <taxon>Bacteria</taxon>
        <taxon>Bacillati</taxon>
        <taxon>Bacillota</taxon>
        <taxon>Clostridia</taxon>
        <taxon>Eubacteriales</taxon>
        <taxon>Eubacteriaceae</taxon>
        <taxon>Gallibacter</taxon>
    </lineage>
</organism>
<dbReference type="Proteomes" id="UP001516588">
    <property type="component" value="Unassembled WGS sequence"/>
</dbReference>
<feature type="region of interest" description="Disordered" evidence="1">
    <location>
        <begin position="91"/>
        <end position="112"/>
    </location>
</feature>
<accession>A0ABR9QXV4</accession>
<sequence>MAERNLGRVQGSSIWTSAAPLTDAGTQFAGTVSVKKTNGQSMRPIVGDKIVDSGTGNVYTIISSDTGTDKGDSTDYAITTENKTALFTLKGTPGADGAQGEPGTPGKDFDPNTSTVTFTEAGTDDSINSGETLPVLFGKTKRLFTRTANVEEEITISEETITAFKALGWTPPSGGAVIESLLNLIFDRAHPVGSYYWSSDSTNPSKLFGGTWEQVTDKFILAAGDTYKAGTTGGEATHVLTADEMPRHDGHLQKNSGSMSGGNTNMYLPTTSLNNYISGRGWNNDGGGEMYPVGVSRGNNEPHNNMPPYEVAYCWKRTA</sequence>
<evidence type="ECO:0000259" key="2">
    <source>
        <dbReference type="Pfam" id="PF21939"/>
    </source>
</evidence>
<feature type="domain" description="Baseplate structural protein Gp10 C-terminal" evidence="2">
    <location>
        <begin position="185"/>
        <end position="318"/>
    </location>
</feature>
<dbReference type="RefSeq" id="WP_226385356.1">
    <property type="nucleotide sequence ID" value="NZ_JADCKA010000008.1"/>
</dbReference>
<protein>
    <recommendedName>
        <fullName evidence="2">Baseplate structural protein Gp10 C-terminal domain-containing protein</fullName>
    </recommendedName>
</protein>
<evidence type="ECO:0000313" key="3">
    <source>
        <dbReference type="EMBL" id="MBE5035707.1"/>
    </source>
</evidence>
<comment type="caution">
    <text evidence="3">The sequence shown here is derived from an EMBL/GenBank/DDBJ whole genome shotgun (WGS) entry which is preliminary data.</text>
</comment>
<dbReference type="SUPFAM" id="SSF88874">
    <property type="entry name" value="Receptor-binding domain of short tail fibre protein gp12"/>
    <property type="match status" value="1"/>
</dbReference>
<gene>
    <name evidence="3" type="ORF">INF20_05360</name>
</gene>
<evidence type="ECO:0000256" key="1">
    <source>
        <dbReference type="SAM" id="MobiDB-lite"/>
    </source>
</evidence>
<evidence type="ECO:0000313" key="4">
    <source>
        <dbReference type="Proteomes" id="UP001516588"/>
    </source>
</evidence>
<dbReference type="EMBL" id="JADCKA010000008">
    <property type="protein sequence ID" value="MBE5035707.1"/>
    <property type="molecule type" value="Genomic_DNA"/>
</dbReference>
<reference evidence="3 4" key="1">
    <citation type="submission" date="2020-10" db="EMBL/GenBank/DDBJ databases">
        <title>ChiBAC.</title>
        <authorList>
            <person name="Zenner C."/>
            <person name="Hitch T.C.A."/>
            <person name="Clavel T."/>
        </authorList>
    </citation>
    <scope>NUCLEOTIDE SEQUENCE [LARGE SCALE GENOMIC DNA]</scope>
    <source>
        <strain evidence="3 4">DSM 108706</strain>
    </source>
</reference>
<dbReference type="Pfam" id="PF21939">
    <property type="entry name" value="Gp10_C"/>
    <property type="match status" value="1"/>
</dbReference>
<dbReference type="InterPro" id="IPR053827">
    <property type="entry name" value="Gp10_C"/>
</dbReference>
<keyword evidence="4" id="KW-1185">Reference proteome</keyword>
<proteinExistence type="predicted"/>
<name>A0ABR9QXV4_9FIRM</name>